<proteinExistence type="predicted"/>
<reference evidence="2 3" key="1">
    <citation type="submission" date="2019-08" db="EMBL/GenBank/DDBJ databases">
        <authorList>
            <person name="Dong K."/>
        </authorList>
    </citation>
    <scope>NUCLEOTIDE SEQUENCE [LARGE SCALE GENOMIC DNA]</scope>
    <source>
        <strain evidence="2 3">JCM14558</strain>
    </source>
</reference>
<dbReference type="InterPro" id="IPR025359">
    <property type="entry name" value="SduA_C"/>
</dbReference>
<evidence type="ECO:0000259" key="1">
    <source>
        <dbReference type="Pfam" id="PF14082"/>
    </source>
</evidence>
<dbReference type="RefSeq" id="WP_147893094.1">
    <property type="nucleotide sequence ID" value="NZ_BAAANR010000001.1"/>
</dbReference>
<keyword evidence="3" id="KW-1185">Reference proteome</keyword>
<sequence length="426" mass="49571">MIAFEDRGNQVVLAYTPERSSVDWLDEKLAADGSYRLAWSFTLRRKDLFPAQEVDDEWDEPEVRRFVVGYLDGEYRRIRADVLGTKHDVLIDRRHRLNRKTFVAQQNISIFRRVSELSDEEVVVGGDREGAIPLEEFRRLLDEFPTTAEMRLYSYVRVTRVLREYMETMSDAEVRLAEHMERRRRRGNTIERTVAKERLPAANELELEKFTFVRNRMAEMLRDAEAYSEAEWQRTVADLFLLVFPQYLAVLQKVRVKEHYSKRPNATTRELDLVLVSASGAVDILEIKKPFANGLMSVSQYRDNHVPRRDLSGTVVQVEKYLFYLSKAGPEGEKSIEESHAGELPDALKIQITNPKAFVLSGRDDNFSDRQAFDFEFVRRKYSNVVDIITYDDLLRRLDNILLALRKRAEDAESDAGSPPLGHRRD</sequence>
<evidence type="ECO:0000313" key="2">
    <source>
        <dbReference type="EMBL" id="TXK12363.1"/>
    </source>
</evidence>
<gene>
    <name evidence="2" type="ORF">FVP77_02470</name>
</gene>
<feature type="domain" description="Shedu protein SduA C-terminal" evidence="1">
    <location>
        <begin position="227"/>
        <end position="395"/>
    </location>
</feature>
<accession>A0A5C8I392</accession>
<dbReference type="EMBL" id="VRSV01000001">
    <property type="protein sequence ID" value="TXK12363.1"/>
    <property type="molecule type" value="Genomic_DNA"/>
</dbReference>
<evidence type="ECO:0000313" key="3">
    <source>
        <dbReference type="Proteomes" id="UP000321034"/>
    </source>
</evidence>
<dbReference type="Pfam" id="PF14082">
    <property type="entry name" value="SduA_C"/>
    <property type="match status" value="1"/>
</dbReference>
<organism evidence="2 3">
    <name type="scientific">Microbacterium hatanonis</name>
    <dbReference type="NCBI Taxonomy" id="404366"/>
    <lineage>
        <taxon>Bacteria</taxon>
        <taxon>Bacillati</taxon>
        <taxon>Actinomycetota</taxon>
        <taxon>Actinomycetes</taxon>
        <taxon>Micrococcales</taxon>
        <taxon>Microbacteriaceae</taxon>
        <taxon>Microbacterium</taxon>
    </lineage>
</organism>
<name>A0A5C8I392_9MICO</name>
<dbReference type="OrthoDB" id="2080979at2"/>
<comment type="caution">
    <text evidence="2">The sequence shown here is derived from an EMBL/GenBank/DDBJ whole genome shotgun (WGS) entry which is preliminary data.</text>
</comment>
<dbReference type="AlphaFoldDB" id="A0A5C8I392"/>
<dbReference type="Proteomes" id="UP000321034">
    <property type="component" value="Unassembled WGS sequence"/>
</dbReference>
<protein>
    <submittedName>
        <fullName evidence="2">DUF4263 domain-containing protein</fullName>
    </submittedName>
</protein>